<evidence type="ECO:0000313" key="4">
    <source>
        <dbReference type="Proteomes" id="UP001457661"/>
    </source>
</evidence>
<dbReference type="InterPro" id="IPR018891">
    <property type="entry name" value="AIPR_C"/>
</dbReference>
<proteinExistence type="predicted"/>
<evidence type="ECO:0000259" key="1">
    <source>
        <dbReference type="Pfam" id="PF10592"/>
    </source>
</evidence>
<feature type="domain" description="Abortive infection phage resistance protein N-terminal" evidence="2">
    <location>
        <begin position="36"/>
        <end position="153"/>
    </location>
</feature>
<dbReference type="Pfam" id="PF10592">
    <property type="entry name" value="AIPR"/>
    <property type="match status" value="1"/>
</dbReference>
<comment type="caution">
    <text evidence="3">The sequence shown here is derived from an EMBL/GenBank/DDBJ whole genome shotgun (WGS) entry which is preliminary data.</text>
</comment>
<reference evidence="3 4" key="1">
    <citation type="submission" date="2024-03" db="EMBL/GenBank/DDBJ databases">
        <title>Community enrichment and isolation of bacterial strains for fucoidan degradation.</title>
        <authorList>
            <person name="Sichert A."/>
        </authorList>
    </citation>
    <scope>NUCLEOTIDE SEQUENCE [LARGE SCALE GENOMIC DNA]</scope>
    <source>
        <strain evidence="3 4">AS26</strain>
    </source>
</reference>
<sequence length="623" mass="72011">MEISQLFEDRRNLLEESKDNNNFPSQEMVLSNVIQHLLTAKLIDSEDFTPCYYNPLYSEQKLNGFTQNSSGERLQLFIIEDESIHTDEESELLISQRADYDKHFKKVERFLSSSFKGELKDRQDSDGIRPLVSKITSNEGVQQFDVFEIFLISLSATVSRRGDEVTPKRMYFKEETKTFKYKDEGESKAKDFSIVKHIIDLNFISNVIASEGNSAPLKVVFKDLIDTKIEVIKAADESNFESYLCVLNAEILNSLYKRYSSQMLDKNVRSFLQFRGVNKGIRKTIKEEPEKFIAYNNGLTITATSAKIITYKKTTYLESLDDFQIVNGGQTTASIYFSKKEGLDVSKVNVMAKINIAKNCKEKELNDLISKISEYSNSQARVSKVDLKSRNPQLIALKTLSKTVITPSGKKWFFERAKGDFNTQVRKSGNDKLKNEFPPSRRFTKEVLAKFFCSWGDIPWAVKEGGEKVFRRFIEKIDPNDKPESEIIQIDRSFYEELIAKVMMFKAMEEIYGQGKYSMGQLRSAAVPYSMAIIYSYTDGENTTKCFDFEKLWKEEVVKEDLRGFFKELLIVTNECIKKYSKSEDYGQYSKKQELWERIKNCSEVTSLIFSENSKKILNKYTK</sequence>
<organism evidence="3 4">
    <name type="scientific">Pseudoalteromonas arctica</name>
    <dbReference type="NCBI Taxonomy" id="394751"/>
    <lineage>
        <taxon>Bacteria</taxon>
        <taxon>Pseudomonadati</taxon>
        <taxon>Pseudomonadota</taxon>
        <taxon>Gammaproteobacteria</taxon>
        <taxon>Alteromonadales</taxon>
        <taxon>Pseudoalteromonadaceae</taxon>
        <taxon>Pseudoalteromonas</taxon>
    </lineage>
</organism>
<accession>A0ABU9TIC1</accession>
<keyword evidence="4" id="KW-1185">Reference proteome</keyword>
<feature type="domain" description="Abortive phage infection protein C-terminal" evidence="1">
    <location>
        <begin position="264"/>
        <end position="576"/>
    </location>
</feature>
<dbReference type="RefSeq" id="WP_342879966.1">
    <property type="nucleotide sequence ID" value="NZ_JBBMQX010000010.1"/>
</dbReference>
<dbReference type="EMBL" id="JBBMQX010000010">
    <property type="protein sequence ID" value="MEM5533452.1"/>
    <property type="molecule type" value="Genomic_DNA"/>
</dbReference>
<dbReference type="Proteomes" id="UP001457661">
    <property type="component" value="Unassembled WGS sequence"/>
</dbReference>
<evidence type="ECO:0000313" key="3">
    <source>
        <dbReference type="EMBL" id="MEM5533452.1"/>
    </source>
</evidence>
<evidence type="ECO:0000259" key="2">
    <source>
        <dbReference type="Pfam" id="PF22879"/>
    </source>
</evidence>
<dbReference type="InterPro" id="IPR055101">
    <property type="entry name" value="AIPR_N"/>
</dbReference>
<name>A0ABU9TIC1_9GAMM</name>
<dbReference type="Pfam" id="PF22879">
    <property type="entry name" value="AIPR_N"/>
    <property type="match status" value="1"/>
</dbReference>
<protein>
    <submittedName>
        <fullName evidence="3">AIPR family protein</fullName>
    </submittedName>
</protein>
<gene>
    <name evidence="3" type="ORF">WNY57_13535</name>
</gene>